<dbReference type="KEGG" id="tee:Tel_03635"/>
<dbReference type="Pfam" id="PF13442">
    <property type="entry name" value="Cytochrome_CBB3"/>
    <property type="match status" value="1"/>
</dbReference>
<name>A0A0S2TAV8_9GAMM</name>
<dbReference type="Proteomes" id="UP000055136">
    <property type="component" value="Chromosome"/>
</dbReference>
<sequence length="148" mass="16606">MILALALTACDSSPQDPASALETLSGPAVERSHDPELVVLGESVYREHCAQCHGDRGQGDPNWRQRDAEGMFPPPPLNGTGHAWHHSKQWLKQMILNGSAPGKGKMPGWRGQLSDREIDAVIEWFQSRWPNPVYAAWYQNQQRNRGLR</sequence>
<keyword evidence="10" id="KW-1185">Reference proteome</keyword>
<evidence type="ECO:0000256" key="1">
    <source>
        <dbReference type="ARBA" id="ARBA00022448"/>
    </source>
</evidence>
<feature type="domain" description="Cytochrome c" evidence="8">
    <location>
        <begin position="36"/>
        <end position="129"/>
    </location>
</feature>
<accession>A0A0S2TAV8</accession>
<keyword evidence="2 6" id="KW-0349">Heme</keyword>
<evidence type="ECO:0000313" key="9">
    <source>
        <dbReference type="EMBL" id="ALP52306.1"/>
    </source>
</evidence>
<protein>
    <recommendedName>
        <fullName evidence="8">Cytochrome c domain-containing protein</fullName>
    </recommendedName>
</protein>
<dbReference type="InterPro" id="IPR051459">
    <property type="entry name" value="Cytochrome_c-type_DH"/>
</dbReference>
<evidence type="ECO:0000256" key="2">
    <source>
        <dbReference type="ARBA" id="ARBA00022617"/>
    </source>
</evidence>
<organism evidence="9 10">
    <name type="scientific">Candidatus Tenderia electrophaga</name>
    <dbReference type="NCBI Taxonomy" id="1748243"/>
    <lineage>
        <taxon>Bacteria</taxon>
        <taxon>Pseudomonadati</taxon>
        <taxon>Pseudomonadota</taxon>
        <taxon>Gammaproteobacteria</taxon>
        <taxon>Candidatus Tenderiales</taxon>
        <taxon>Candidatus Tenderiaceae</taxon>
        <taxon>Candidatus Tenderia</taxon>
    </lineage>
</organism>
<keyword evidence="1" id="KW-0813">Transport</keyword>
<dbReference type="GO" id="GO:0005506">
    <property type="term" value="F:iron ion binding"/>
    <property type="evidence" value="ECO:0007669"/>
    <property type="project" value="InterPro"/>
</dbReference>
<reference evidence="9" key="1">
    <citation type="submission" date="2015-10" db="EMBL/GenBank/DDBJ databases">
        <title>Description of Candidatus Tenderia electrophaga gen. nov, sp. nov., an Uncultivated Electroautotroph from a Biocathode Enrichment.</title>
        <authorList>
            <person name="Eddie B.J."/>
            <person name="Malanoski A.P."/>
            <person name="Wang Z."/>
            <person name="Hall R.J."/>
            <person name="Oh S.D."/>
            <person name="Heiner C."/>
            <person name="Lin B."/>
            <person name="Strycharz-Glaven S.M."/>
        </authorList>
    </citation>
    <scope>NUCLEOTIDE SEQUENCE [LARGE SCALE GENOMIC DNA]</scope>
    <source>
        <strain evidence="9">NRL1</strain>
    </source>
</reference>
<feature type="region of interest" description="Disordered" evidence="7">
    <location>
        <begin position="53"/>
        <end position="83"/>
    </location>
</feature>
<keyword evidence="3 6" id="KW-0479">Metal-binding</keyword>
<dbReference type="SUPFAM" id="SSF46626">
    <property type="entry name" value="Cytochrome c"/>
    <property type="match status" value="1"/>
</dbReference>
<evidence type="ECO:0000256" key="6">
    <source>
        <dbReference type="PROSITE-ProRule" id="PRU00433"/>
    </source>
</evidence>
<gene>
    <name evidence="9" type="ORF">Tel_03635</name>
</gene>
<keyword evidence="4" id="KW-0249">Electron transport</keyword>
<dbReference type="InterPro" id="IPR008168">
    <property type="entry name" value="Cyt_C_IC"/>
</dbReference>
<dbReference type="GO" id="GO:0009055">
    <property type="term" value="F:electron transfer activity"/>
    <property type="evidence" value="ECO:0007669"/>
    <property type="project" value="InterPro"/>
</dbReference>
<evidence type="ECO:0000259" key="8">
    <source>
        <dbReference type="PROSITE" id="PS51007"/>
    </source>
</evidence>
<dbReference type="PANTHER" id="PTHR35008">
    <property type="entry name" value="BLL4482 PROTEIN-RELATED"/>
    <property type="match status" value="1"/>
</dbReference>
<dbReference type="AlphaFoldDB" id="A0A0S2TAV8"/>
<dbReference type="Gene3D" id="1.10.760.10">
    <property type="entry name" value="Cytochrome c-like domain"/>
    <property type="match status" value="1"/>
</dbReference>
<dbReference type="InterPro" id="IPR009056">
    <property type="entry name" value="Cyt_c-like_dom"/>
</dbReference>
<evidence type="ECO:0000256" key="3">
    <source>
        <dbReference type="ARBA" id="ARBA00022723"/>
    </source>
</evidence>
<evidence type="ECO:0000256" key="7">
    <source>
        <dbReference type="SAM" id="MobiDB-lite"/>
    </source>
</evidence>
<evidence type="ECO:0000256" key="4">
    <source>
        <dbReference type="ARBA" id="ARBA00022982"/>
    </source>
</evidence>
<dbReference type="STRING" id="1748243.Tel_03635"/>
<dbReference type="PANTHER" id="PTHR35008:SF4">
    <property type="entry name" value="BLL4482 PROTEIN"/>
    <property type="match status" value="1"/>
</dbReference>
<keyword evidence="5 6" id="KW-0408">Iron</keyword>
<dbReference type="GO" id="GO:0020037">
    <property type="term" value="F:heme binding"/>
    <property type="evidence" value="ECO:0007669"/>
    <property type="project" value="InterPro"/>
</dbReference>
<proteinExistence type="predicted"/>
<dbReference type="InterPro" id="IPR036909">
    <property type="entry name" value="Cyt_c-like_dom_sf"/>
</dbReference>
<evidence type="ECO:0000256" key="5">
    <source>
        <dbReference type="ARBA" id="ARBA00023004"/>
    </source>
</evidence>
<dbReference type="PROSITE" id="PS51007">
    <property type="entry name" value="CYTC"/>
    <property type="match status" value="1"/>
</dbReference>
<evidence type="ECO:0000313" key="10">
    <source>
        <dbReference type="Proteomes" id="UP000055136"/>
    </source>
</evidence>
<dbReference type="EMBL" id="CP013099">
    <property type="protein sequence ID" value="ALP52306.1"/>
    <property type="molecule type" value="Genomic_DNA"/>
</dbReference>
<dbReference type="PRINTS" id="PR00605">
    <property type="entry name" value="CYTCHROMECIC"/>
</dbReference>
<feature type="compositionally biased region" description="Basic and acidic residues" evidence="7">
    <location>
        <begin position="53"/>
        <end position="69"/>
    </location>
</feature>